<accession>A0ABS8FU50</accession>
<keyword evidence="5" id="KW-1185">Reference proteome</keyword>
<feature type="compositionally biased region" description="Acidic residues" evidence="3">
    <location>
        <begin position="46"/>
        <end position="59"/>
    </location>
</feature>
<evidence type="ECO:0000256" key="3">
    <source>
        <dbReference type="SAM" id="MobiDB-lite"/>
    </source>
</evidence>
<feature type="region of interest" description="Disordered" evidence="3">
    <location>
        <begin position="34"/>
        <end position="66"/>
    </location>
</feature>
<evidence type="ECO:0000313" key="4">
    <source>
        <dbReference type="EMBL" id="MCC2253570.1"/>
    </source>
</evidence>
<reference evidence="4 5" key="1">
    <citation type="submission" date="2021-10" db="EMBL/GenBank/DDBJ databases">
        <title>Anaerobic single-cell dispensing facilitates the cultivation of human gut bacteria.</title>
        <authorList>
            <person name="Afrizal A."/>
        </authorList>
    </citation>
    <scope>NUCLEOTIDE SEQUENCE [LARGE SCALE GENOMIC DNA]</scope>
    <source>
        <strain evidence="4 5">CLA-AA-H200</strain>
    </source>
</reference>
<dbReference type="EMBL" id="JAJEQX010000004">
    <property type="protein sequence ID" value="MCC2253570.1"/>
    <property type="molecule type" value="Genomic_DNA"/>
</dbReference>
<evidence type="ECO:0000256" key="1">
    <source>
        <dbReference type="ARBA" id="ARBA00022737"/>
    </source>
</evidence>
<dbReference type="InterPro" id="IPR052159">
    <property type="entry name" value="Competence_DNA_uptake"/>
</dbReference>
<feature type="repeat" description="Cell wall-binding" evidence="2">
    <location>
        <begin position="500"/>
        <end position="519"/>
    </location>
</feature>
<protein>
    <recommendedName>
        <fullName evidence="6">MBL fold metallo-hydrolase</fullName>
    </recommendedName>
</protein>
<name>A0ABS8FU50_9FIRM</name>
<evidence type="ECO:0008006" key="6">
    <source>
        <dbReference type="Google" id="ProtNLM"/>
    </source>
</evidence>
<gene>
    <name evidence="4" type="ORF">LKD70_03810</name>
</gene>
<dbReference type="SUPFAM" id="SSF69360">
    <property type="entry name" value="Cell wall binding repeat"/>
    <property type="match status" value="1"/>
</dbReference>
<feature type="repeat" description="Cell wall-binding" evidence="2">
    <location>
        <begin position="560"/>
        <end position="579"/>
    </location>
</feature>
<dbReference type="PROSITE" id="PS51170">
    <property type="entry name" value="CW"/>
    <property type="match status" value="3"/>
</dbReference>
<dbReference type="Gene3D" id="3.60.15.10">
    <property type="entry name" value="Ribonuclease Z/Hydroxyacylglutathione hydrolase-like"/>
    <property type="match status" value="1"/>
</dbReference>
<dbReference type="PANTHER" id="PTHR30619:SF7">
    <property type="entry name" value="BETA-LACTAMASE DOMAIN PROTEIN"/>
    <property type="match status" value="1"/>
</dbReference>
<evidence type="ECO:0000313" key="5">
    <source>
        <dbReference type="Proteomes" id="UP001198151"/>
    </source>
</evidence>
<dbReference type="Pfam" id="PF19127">
    <property type="entry name" value="Choline_bind_3"/>
    <property type="match status" value="2"/>
</dbReference>
<dbReference type="Pfam" id="PF01473">
    <property type="entry name" value="Choline_bind_1"/>
    <property type="match status" value="2"/>
</dbReference>
<dbReference type="Gene3D" id="2.10.270.10">
    <property type="entry name" value="Cholin Binding"/>
    <property type="match status" value="3"/>
</dbReference>
<evidence type="ECO:0000256" key="2">
    <source>
        <dbReference type="PROSITE-ProRule" id="PRU00591"/>
    </source>
</evidence>
<feature type="compositionally biased region" description="Basic and acidic residues" evidence="3">
    <location>
        <begin position="35"/>
        <end position="45"/>
    </location>
</feature>
<comment type="caution">
    <text evidence="4">The sequence shown here is derived from an EMBL/GenBank/DDBJ whole genome shotgun (WGS) entry which is preliminary data.</text>
</comment>
<dbReference type="InterPro" id="IPR036866">
    <property type="entry name" value="RibonucZ/Hydroxyglut_hydro"/>
</dbReference>
<keyword evidence="1" id="KW-0677">Repeat</keyword>
<sequence>MGIFICACLCSACSYGNLTDQKASEDVAPATAKDITIEVPDKEPSADEENDEPLPEDEQNGPSDTKIHFLTLPGYMDAILLESNGKFGMIDSGEDSDYPDGSDPGYPSRPGTITTSGQEERVISYLYSVGVNTENFVFYIGTHAHSDHIGSADEVIREFQPERVYLMRYSDSVISSPGALYDNLYIYDTAKQAAADVGATFIEALDPSLPQGTYTDTGDGIVGSTIFSMGDMEFEFYNYDGPWLHGTQVSDANDMSLGVLITAYGHSAFVGGDMTTDREALIAEQVGDVDILKAGHHGTELASCSEFVSALRPDITVITGSEAKYLYNQLDSIFPGRIGFDKKIYATNWYSDMEQAIVLDMSTLQSNLQNTDPVFVCLDDMVYALMQDGLCYTSTQVFYYNGNGYIYDNSPYASYNAWAYIDHAWFYAGPDVTMITGWQVIGGETYYFGDDGRMLTGDQTINGTAYHFDPDTGELLDRCKPGWYRSGDNWYYYNYEGKMTAGWQQINGSWYYMDGAGIMQTGWLWDGSGWYFLSSSGYMLTGLQEIDGETYYLGESGEMQIGLQEIDGEYYYFNGDGELSAPPQ</sequence>
<dbReference type="InterPro" id="IPR018337">
    <property type="entry name" value="Cell_wall/Cho-bd_repeat"/>
</dbReference>
<proteinExistence type="predicted"/>
<feature type="repeat" description="Cell wall-binding" evidence="2">
    <location>
        <begin position="435"/>
        <end position="454"/>
    </location>
</feature>
<dbReference type="Proteomes" id="UP001198151">
    <property type="component" value="Unassembled WGS sequence"/>
</dbReference>
<organism evidence="4 5">
    <name type="scientific">Ruminococcus turbiniformis</name>
    <dbReference type="NCBI Taxonomy" id="2881258"/>
    <lineage>
        <taxon>Bacteria</taxon>
        <taxon>Bacillati</taxon>
        <taxon>Bacillota</taxon>
        <taxon>Clostridia</taxon>
        <taxon>Eubacteriales</taxon>
        <taxon>Oscillospiraceae</taxon>
        <taxon>Ruminococcus</taxon>
    </lineage>
</organism>
<feature type="region of interest" description="Disordered" evidence="3">
    <location>
        <begin position="90"/>
        <end position="117"/>
    </location>
</feature>
<dbReference type="PANTHER" id="PTHR30619">
    <property type="entry name" value="DNA INTERNALIZATION/COMPETENCE PROTEIN COMEC/REC2"/>
    <property type="match status" value="1"/>
</dbReference>
<dbReference type="RefSeq" id="WP_227706711.1">
    <property type="nucleotide sequence ID" value="NZ_JAJEQX010000004.1"/>
</dbReference>
<dbReference type="SUPFAM" id="SSF56281">
    <property type="entry name" value="Metallo-hydrolase/oxidoreductase"/>
    <property type="match status" value="1"/>
</dbReference>